<dbReference type="RefSeq" id="WP_282586475.1">
    <property type="nucleotide sequence ID" value="NZ_JAMOIM010000013.1"/>
</dbReference>
<evidence type="ECO:0000256" key="6">
    <source>
        <dbReference type="ARBA" id="ARBA00023049"/>
    </source>
</evidence>
<organism evidence="9 10">
    <name type="scientific">Lichenifustis flavocetrariae</name>
    <dbReference type="NCBI Taxonomy" id="2949735"/>
    <lineage>
        <taxon>Bacteria</taxon>
        <taxon>Pseudomonadati</taxon>
        <taxon>Pseudomonadota</taxon>
        <taxon>Alphaproteobacteria</taxon>
        <taxon>Hyphomicrobiales</taxon>
        <taxon>Lichenihabitantaceae</taxon>
        <taxon>Lichenifustis</taxon>
    </lineage>
</organism>
<evidence type="ECO:0000259" key="8">
    <source>
        <dbReference type="Pfam" id="PF01551"/>
    </source>
</evidence>
<dbReference type="GO" id="GO:0006508">
    <property type="term" value="P:proteolysis"/>
    <property type="evidence" value="ECO:0007669"/>
    <property type="project" value="UniProtKB-KW"/>
</dbReference>
<dbReference type="InterPro" id="IPR011055">
    <property type="entry name" value="Dup_hybrid_motif"/>
</dbReference>
<evidence type="ECO:0000313" key="9">
    <source>
        <dbReference type="EMBL" id="MCW6510102.1"/>
    </source>
</evidence>
<keyword evidence="5" id="KW-0862">Zinc</keyword>
<keyword evidence="6" id="KW-0482">Metalloprotease</keyword>
<dbReference type="SUPFAM" id="SSF51261">
    <property type="entry name" value="Duplicated hybrid motif"/>
    <property type="match status" value="1"/>
</dbReference>
<dbReference type="GO" id="GO:0004222">
    <property type="term" value="F:metalloendopeptidase activity"/>
    <property type="evidence" value="ECO:0007669"/>
    <property type="project" value="TreeGrafter"/>
</dbReference>
<keyword evidence="2" id="KW-0645">Protease</keyword>
<dbReference type="Gene3D" id="6.10.250.3150">
    <property type="match status" value="1"/>
</dbReference>
<evidence type="ECO:0000256" key="7">
    <source>
        <dbReference type="SAM" id="MobiDB-lite"/>
    </source>
</evidence>
<gene>
    <name evidence="9" type="ORF">M8523_18960</name>
</gene>
<evidence type="ECO:0000313" key="10">
    <source>
        <dbReference type="Proteomes" id="UP001165667"/>
    </source>
</evidence>
<dbReference type="GO" id="GO:0046872">
    <property type="term" value="F:metal ion binding"/>
    <property type="evidence" value="ECO:0007669"/>
    <property type="project" value="UniProtKB-KW"/>
</dbReference>
<dbReference type="AlphaFoldDB" id="A0AA41YZI4"/>
<sequence>MSGPLQAQTSPPAAASPSESELDQKRHDMEALQSAATVSVEQKRKIEAEIEEIRTDRVRLNAALIDTTAKVHAAEQRADEIGERLTTMSGSEDAIRRSLESRRGVIAEVLASLQRLGRKPPPAILVRPEDILRTIRTSIMLGAVVPELRAEAEALASDLSDLANLKTSMAAERATLATQMADLNAETTRLQGLVDARQKALAEAQTTLDAEQRHAAEIAQQTTSLKDLISRMEGSDALARKAAEAAHESEVAQQKAAEVDADSIKAKVEAGPFRDPARLAPAVPFADTKGLLSLPLSGRIVKVFGQDDGYGGTEKGVSLQARQRSIVSAPADGWVAFSGPYRTYGQVLILNVGGGYYTVLAGMDHVDVAIGQFVLAGEPVGAMGDGSVKTAAAIALGATEPILYVEFRKDGAAVDPSPWWAKAALQKVRG</sequence>
<dbReference type="CDD" id="cd12797">
    <property type="entry name" value="M23_peptidase"/>
    <property type="match status" value="1"/>
</dbReference>
<dbReference type="InterPro" id="IPR050570">
    <property type="entry name" value="Cell_wall_metabolism_enzyme"/>
</dbReference>
<dbReference type="Proteomes" id="UP001165667">
    <property type="component" value="Unassembled WGS sequence"/>
</dbReference>
<evidence type="ECO:0000256" key="3">
    <source>
        <dbReference type="ARBA" id="ARBA00022723"/>
    </source>
</evidence>
<accession>A0AA41YZI4</accession>
<reference evidence="9" key="1">
    <citation type="submission" date="2022-05" db="EMBL/GenBank/DDBJ databases">
        <authorList>
            <person name="Pankratov T."/>
        </authorList>
    </citation>
    <scope>NUCLEOTIDE SEQUENCE</scope>
    <source>
        <strain evidence="9">BP6-180914</strain>
    </source>
</reference>
<feature type="domain" description="M23ase beta-sheet core" evidence="8">
    <location>
        <begin position="314"/>
        <end position="416"/>
    </location>
</feature>
<feature type="compositionally biased region" description="Low complexity" evidence="7">
    <location>
        <begin position="1"/>
        <end position="19"/>
    </location>
</feature>
<dbReference type="PANTHER" id="PTHR21666:SF288">
    <property type="entry name" value="CELL DIVISION PROTEIN YTFB"/>
    <property type="match status" value="1"/>
</dbReference>
<keyword evidence="3" id="KW-0479">Metal-binding</keyword>
<dbReference type="InterPro" id="IPR016047">
    <property type="entry name" value="M23ase_b-sheet_dom"/>
</dbReference>
<comment type="caution">
    <text evidence="9">The sequence shown here is derived from an EMBL/GenBank/DDBJ whole genome shotgun (WGS) entry which is preliminary data.</text>
</comment>
<evidence type="ECO:0000256" key="1">
    <source>
        <dbReference type="ARBA" id="ARBA00001947"/>
    </source>
</evidence>
<keyword evidence="10" id="KW-1185">Reference proteome</keyword>
<evidence type="ECO:0000256" key="4">
    <source>
        <dbReference type="ARBA" id="ARBA00022801"/>
    </source>
</evidence>
<dbReference type="Pfam" id="PF01551">
    <property type="entry name" value="Peptidase_M23"/>
    <property type="match status" value="1"/>
</dbReference>
<dbReference type="EMBL" id="JAMOIM010000013">
    <property type="protein sequence ID" value="MCW6510102.1"/>
    <property type="molecule type" value="Genomic_DNA"/>
</dbReference>
<evidence type="ECO:0000256" key="5">
    <source>
        <dbReference type="ARBA" id="ARBA00022833"/>
    </source>
</evidence>
<evidence type="ECO:0000256" key="2">
    <source>
        <dbReference type="ARBA" id="ARBA00022670"/>
    </source>
</evidence>
<feature type="region of interest" description="Disordered" evidence="7">
    <location>
        <begin position="1"/>
        <end position="36"/>
    </location>
</feature>
<protein>
    <submittedName>
        <fullName evidence="9">Peptidoglycan DD-metalloendopeptidase family protein</fullName>
    </submittedName>
</protein>
<keyword evidence="4" id="KW-0378">Hydrolase</keyword>
<proteinExistence type="predicted"/>
<name>A0AA41YZI4_9HYPH</name>
<dbReference type="Gene3D" id="2.70.70.10">
    <property type="entry name" value="Glucose Permease (Domain IIA)"/>
    <property type="match status" value="1"/>
</dbReference>
<dbReference type="PANTHER" id="PTHR21666">
    <property type="entry name" value="PEPTIDASE-RELATED"/>
    <property type="match status" value="1"/>
</dbReference>
<comment type="cofactor">
    <cofactor evidence="1">
        <name>Zn(2+)</name>
        <dbReference type="ChEBI" id="CHEBI:29105"/>
    </cofactor>
</comment>